<evidence type="ECO:0000313" key="4">
    <source>
        <dbReference type="Proteomes" id="UP001165135"/>
    </source>
</evidence>
<reference evidence="3" key="1">
    <citation type="submission" date="2023-03" db="EMBL/GenBank/DDBJ databases">
        <title>Actinoallomurus iriomotensis NBRC 103681.</title>
        <authorList>
            <person name="Ichikawa N."/>
            <person name="Sato H."/>
            <person name="Tonouchi N."/>
        </authorList>
    </citation>
    <scope>NUCLEOTIDE SEQUENCE</scope>
    <source>
        <strain evidence="3">NBRC 103681</strain>
    </source>
</reference>
<feature type="region of interest" description="Disordered" evidence="1">
    <location>
        <begin position="75"/>
        <end position="97"/>
    </location>
</feature>
<evidence type="ECO:0000256" key="1">
    <source>
        <dbReference type="SAM" id="MobiDB-lite"/>
    </source>
</evidence>
<dbReference type="Proteomes" id="UP001165135">
    <property type="component" value="Unassembled WGS sequence"/>
</dbReference>
<comment type="caution">
    <text evidence="3">The sequence shown here is derived from an EMBL/GenBank/DDBJ whole genome shotgun (WGS) entry which is preliminary data.</text>
</comment>
<protein>
    <submittedName>
        <fullName evidence="3">Uncharacterized protein</fullName>
    </submittedName>
</protein>
<proteinExistence type="predicted"/>
<dbReference type="InterPro" id="IPR045635">
    <property type="entry name" value="DUF6412"/>
</dbReference>
<dbReference type="Pfam" id="PF19950">
    <property type="entry name" value="DUF6412"/>
    <property type="match status" value="1"/>
</dbReference>
<feature type="transmembrane region" description="Helical" evidence="2">
    <location>
        <begin position="25"/>
        <end position="44"/>
    </location>
</feature>
<dbReference type="EMBL" id="BSTJ01000005">
    <property type="protein sequence ID" value="GLY76453.1"/>
    <property type="molecule type" value="Genomic_DNA"/>
</dbReference>
<organism evidence="3 4">
    <name type="scientific">Actinoallomurus iriomotensis</name>
    <dbReference type="NCBI Taxonomy" id="478107"/>
    <lineage>
        <taxon>Bacteria</taxon>
        <taxon>Bacillati</taxon>
        <taxon>Actinomycetota</taxon>
        <taxon>Actinomycetes</taxon>
        <taxon>Streptosporangiales</taxon>
        <taxon>Thermomonosporaceae</taxon>
        <taxon>Actinoallomurus</taxon>
    </lineage>
</organism>
<name>A0A9W6RIR3_9ACTN</name>
<keyword evidence="2" id="KW-0472">Membrane</keyword>
<evidence type="ECO:0000256" key="2">
    <source>
        <dbReference type="SAM" id="Phobius"/>
    </source>
</evidence>
<keyword evidence="2" id="KW-1133">Transmembrane helix</keyword>
<feature type="compositionally biased region" description="Low complexity" evidence="1">
    <location>
        <begin position="77"/>
        <end position="97"/>
    </location>
</feature>
<gene>
    <name evidence="3" type="ORF">Airi01_047200</name>
</gene>
<accession>A0A9W6RIR3</accession>
<evidence type="ECO:0000313" key="3">
    <source>
        <dbReference type="EMBL" id="GLY76453.1"/>
    </source>
</evidence>
<dbReference type="RefSeq" id="WP_285624829.1">
    <property type="nucleotide sequence ID" value="NZ_BSTJ01000005.1"/>
</dbReference>
<dbReference type="AlphaFoldDB" id="A0A9W6RIR3"/>
<sequence length="97" mass="9956">MTRILAVAVTVLVAGWDVADALTPSGVLLAAAALAVAGLVLLAARRPAVRFAAEGAGPSPAMRSRARRTAIVRLCDPNAAGRPRPRAPSARTRAAHR</sequence>
<keyword evidence="2" id="KW-0812">Transmembrane</keyword>